<dbReference type="Pfam" id="PF17270">
    <property type="entry name" value="DUF5336"/>
    <property type="match status" value="1"/>
</dbReference>
<proteinExistence type="predicted"/>
<dbReference type="EMBL" id="FWXV01000002">
    <property type="protein sequence ID" value="SMC88382.1"/>
    <property type="molecule type" value="Genomic_DNA"/>
</dbReference>
<feature type="transmembrane region" description="Helical" evidence="2">
    <location>
        <begin position="102"/>
        <end position="121"/>
    </location>
</feature>
<evidence type="ECO:0000313" key="3">
    <source>
        <dbReference type="EMBL" id="SMC88382.1"/>
    </source>
</evidence>
<gene>
    <name evidence="3" type="ORF">SAMN05661093_02463</name>
</gene>
<feature type="region of interest" description="Disordered" evidence="1">
    <location>
        <begin position="161"/>
        <end position="238"/>
    </location>
</feature>
<feature type="compositionally biased region" description="Pro residues" evidence="1">
    <location>
        <begin position="226"/>
        <end position="238"/>
    </location>
</feature>
<feature type="compositionally biased region" description="Low complexity" evidence="1">
    <location>
        <begin position="172"/>
        <end position="183"/>
    </location>
</feature>
<feature type="compositionally biased region" description="Low complexity" evidence="1">
    <location>
        <begin position="211"/>
        <end position="225"/>
    </location>
</feature>
<dbReference type="Proteomes" id="UP000192674">
    <property type="component" value="Unassembled WGS sequence"/>
</dbReference>
<evidence type="ECO:0000256" key="2">
    <source>
        <dbReference type="SAM" id="Phobius"/>
    </source>
</evidence>
<feature type="transmembrane region" description="Helical" evidence="2">
    <location>
        <begin position="76"/>
        <end position="95"/>
    </location>
</feature>
<dbReference type="InterPro" id="IPR035166">
    <property type="entry name" value="DUF5336"/>
</dbReference>
<organism evidence="3 4">
    <name type="scientific">Kibdelosporangium aridum</name>
    <dbReference type="NCBI Taxonomy" id="2030"/>
    <lineage>
        <taxon>Bacteria</taxon>
        <taxon>Bacillati</taxon>
        <taxon>Actinomycetota</taxon>
        <taxon>Actinomycetes</taxon>
        <taxon>Pseudonocardiales</taxon>
        <taxon>Pseudonocardiaceae</taxon>
        <taxon>Kibdelosporangium</taxon>
    </lineage>
</organism>
<evidence type="ECO:0000256" key="1">
    <source>
        <dbReference type="SAM" id="MobiDB-lite"/>
    </source>
</evidence>
<protein>
    <recommendedName>
        <fullName evidence="5">34 kDa antigenic protein</fullName>
    </recommendedName>
</protein>
<dbReference type="AlphaFoldDB" id="A0A1W2CU28"/>
<sequence length="238" mass="23622">MTFPSGAPGGYPGQGPHQPPPGPPGYGPPPGQGAGMKMSLPQMLALGAGGLGVLNLFLGFAPIITGSAFYESPFGWLPALFAAGGFAALPVILPGDKDKKAGVLPAALSLGAMLAFLFTVFSISGSLAAGGVMVLIFGILQAGAAVAAFLFEEGVIKPPAPNPYGAPGGGYPQQQQQPGAYPPSGAFPQPGGGPTVQQPQPGQQPFGGPGQQTQFAPQQGQFGAPGTPPGGYPQQPPQ</sequence>
<reference evidence="3 4" key="1">
    <citation type="submission" date="2017-04" db="EMBL/GenBank/DDBJ databases">
        <authorList>
            <person name="Afonso C.L."/>
            <person name="Miller P.J."/>
            <person name="Scott M.A."/>
            <person name="Spackman E."/>
            <person name="Goraichik I."/>
            <person name="Dimitrov K.M."/>
            <person name="Suarez D.L."/>
            <person name="Swayne D.E."/>
        </authorList>
    </citation>
    <scope>NUCLEOTIDE SEQUENCE [LARGE SCALE GENOMIC DNA]</scope>
    <source>
        <strain evidence="3 4">DSM 43828</strain>
    </source>
</reference>
<keyword evidence="2" id="KW-0472">Membrane</keyword>
<evidence type="ECO:0000313" key="4">
    <source>
        <dbReference type="Proteomes" id="UP000192674"/>
    </source>
</evidence>
<feature type="transmembrane region" description="Helical" evidence="2">
    <location>
        <begin position="127"/>
        <end position="151"/>
    </location>
</feature>
<keyword evidence="2" id="KW-0812">Transmembrane</keyword>
<feature type="region of interest" description="Disordered" evidence="1">
    <location>
        <begin position="1"/>
        <end position="32"/>
    </location>
</feature>
<feature type="compositionally biased region" description="Low complexity" evidence="1">
    <location>
        <begin position="195"/>
        <end position="204"/>
    </location>
</feature>
<feature type="compositionally biased region" description="Pro residues" evidence="1">
    <location>
        <begin position="17"/>
        <end position="31"/>
    </location>
</feature>
<evidence type="ECO:0008006" key="5">
    <source>
        <dbReference type="Google" id="ProtNLM"/>
    </source>
</evidence>
<keyword evidence="4" id="KW-1185">Reference proteome</keyword>
<accession>A0A1W2CU28</accession>
<feature type="transmembrane region" description="Helical" evidence="2">
    <location>
        <begin position="44"/>
        <end position="70"/>
    </location>
</feature>
<dbReference type="OrthoDB" id="3698541at2"/>
<keyword evidence="2" id="KW-1133">Transmembrane helix</keyword>
<name>A0A1W2CU28_KIBAR</name>